<evidence type="ECO:0000256" key="3">
    <source>
        <dbReference type="ARBA" id="ARBA00022692"/>
    </source>
</evidence>
<evidence type="ECO:0000256" key="4">
    <source>
        <dbReference type="ARBA" id="ARBA00022989"/>
    </source>
</evidence>
<protein>
    <submittedName>
        <fullName evidence="8">Transporter</fullName>
    </submittedName>
</protein>
<dbReference type="KEGG" id="tti:THITH_13530"/>
<reference evidence="8 9" key="1">
    <citation type="submission" date="2013-12" db="EMBL/GenBank/DDBJ databases">
        <authorList>
            <consortium name="DOE Joint Genome Institute"/>
            <person name="Muyzer G."/>
            <person name="Huntemann M."/>
            <person name="Han J."/>
            <person name="Chen A."/>
            <person name="Kyrpides N."/>
            <person name="Mavromatis K."/>
            <person name="Markowitz V."/>
            <person name="Palaniappan K."/>
            <person name="Ivanova N."/>
            <person name="Schaumberg A."/>
            <person name="Pati A."/>
            <person name="Liolios K."/>
            <person name="Nordberg H.P."/>
            <person name="Cantor M.N."/>
            <person name="Hua S.X."/>
            <person name="Woyke T."/>
        </authorList>
    </citation>
    <scope>NUCLEOTIDE SEQUENCE [LARGE SCALE GENOMIC DNA]</scope>
    <source>
        <strain evidence="8 9">ARh 1</strain>
    </source>
</reference>
<keyword evidence="9" id="KW-1185">Reference proteome</keyword>
<dbReference type="HOGENOM" id="CLU_053152_4_2_6"/>
<accession>W0DKI9</accession>
<evidence type="ECO:0000313" key="8">
    <source>
        <dbReference type="EMBL" id="AHE99109.1"/>
    </source>
</evidence>
<gene>
    <name evidence="8" type="ORF">THITH_13530</name>
</gene>
<sequence>MTNATASSDPIGLPRRFAAMVYDGVLVLALWLVLGLSFVAIGALTGPVPIPVLLAAQLVAAWAFFVWFWTRTGQTLGMQAWNLQLRGDEGGPVHPWKATLRYLVALAQWLLVLFGIYLAREYGAVASIAVTALLLIGIGLSQLHPRRLMLHDWLSGTALVRISRQAPPHPRQR</sequence>
<keyword evidence="2" id="KW-1003">Cell membrane</keyword>
<evidence type="ECO:0000256" key="5">
    <source>
        <dbReference type="ARBA" id="ARBA00023136"/>
    </source>
</evidence>
<keyword evidence="4 6" id="KW-1133">Transmembrane helix</keyword>
<evidence type="ECO:0000256" key="2">
    <source>
        <dbReference type="ARBA" id="ARBA00022475"/>
    </source>
</evidence>
<dbReference type="Pfam" id="PF06271">
    <property type="entry name" value="RDD"/>
    <property type="match status" value="1"/>
</dbReference>
<keyword evidence="3 6" id="KW-0812">Transmembrane</keyword>
<dbReference type="InterPro" id="IPR010432">
    <property type="entry name" value="RDD"/>
</dbReference>
<feature type="transmembrane region" description="Helical" evidence="6">
    <location>
        <begin position="100"/>
        <end position="118"/>
    </location>
</feature>
<keyword evidence="5 6" id="KW-0472">Membrane</keyword>
<dbReference type="AlphaFoldDB" id="W0DKI9"/>
<name>W0DKI9_9GAMM</name>
<dbReference type="InterPro" id="IPR051791">
    <property type="entry name" value="Pra-immunoreactive"/>
</dbReference>
<organism evidence="8 9">
    <name type="scientific">Thioalkalivibrio paradoxus ARh 1</name>
    <dbReference type="NCBI Taxonomy" id="713585"/>
    <lineage>
        <taxon>Bacteria</taxon>
        <taxon>Pseudomonadati</taxon>
        <taxon>Pseudomonadota</taxon>
        <taxon>Gammaproteobacteria</taxon>
        <taxon>Chromatiales</taxon>
        <taxon>Ectothiorhodospiraceae</taxon>
        <taxon>Thioalkalivibrio</taxon>
    </lineage>
</organism>
<dbReference type="RefSeq" id="WP_006748891.1">
    <property type="nucleotide sequence ID" value="NZ_CP007029.1"/>
</dbReference>
<feature type="transmembrane region" description="Helical" evidence="6">
    <location>
        <begin position="124"/>
        <end position="143"/>
    </location>
</feature>
<evidence type="ECO:0000313" key="9">
    <source>
        <dbReference type="Proteomes" id="UP000005289"/>
    </source>
</evidence>
<evidence type="ECO:0000259" key="7">
    <source>
        <dbReference type="Pfam" id="PF06271"/>
    </source>
</evidence>
<comment type="subcellular location">
    <subcellularLocation>
        <location evidence="1">Cell membrane</location>
        <topology evidence="1">Multi-pass membrane protein</topology>
    </subcellularLocation>
</comment>
<dbReference type="OrthoDB" id="9793824at2"/>
<dbReference type="GO" id="GO:0005886">
    <property type="term" value="C:plasma membrane"/>
    <property type="evidence" value="ECO:0007669"/>
    <property type="project" value="UniProtKB-SubCell"/>
</dbReference>
<evidence type="ECO:0000256" key="1">
    <source>
        <dbReference type="ARBA" id="ARBA00004651"/>
    </source>
</evidence>
<dbReference type="PANTHER" id="PTHR36115:SF10">
    <property type="entry name" value="RDD DOMAIN-CONTAINING PROTEIN"/>
    <property type="match status" value="1"/>
</dbReference>
<feature type="transmembrane region" description="Helical" evidence="6">
    <location>
        <begin position="50"/>
        <end position="69"/>
    </location>
</feature>
<feature type="domain" description="RDD" evidence="7">
    <location>
        <begin position="13"/>
        <end position="156"/>
    </location>
</feature>
<dbReference type="PANTHER" id="PTHR36115">
    <property type="entry name" value="PROLINE-RICH ANTIGEN HOMOLOG-RELATED"/>
    <property type="match status" value="1"/>
</dbReference>
<dbReference type="Proteomes" id="UP000005289">
    <property type="component" value="Chromosome"/>
</dbReference>
<feature type="transmembrane region" description="Helical" evidence="6">
    <location>
        <begin position="21"/>
        <end position="44"/>
    </location>
</feature>
<evidence type="ECO:0000256" key="6">
    <source>
        <dbReference type="SAM" id="Phobius"/>
    </source>
</evidence>
<dbReference type="STRING" id="713585.THITH_13530"/>
<proteinExistence type="predicted"/>
<dbReference type="EMBL" id="CP007029">
    <property type="protein sequence ID" value="AHE99109.1"/>
    <property type="molecule type" value="Genomic_DNA"/>
</dbReference>